<dbReference type="SUPFAM" id="SSF46894">
    <property type="entry name" value="C-terminal effector domain of the bipartite response regulators"/>
    <property type="match status" value="1"/>
</dbReference>
<dbReference type="Gene3D" id="1.10.10.10">
    <property type="entry name" value="Winged helix-like DNA-binding domain superfamily/Winged helix DNA-binding domain"/>
    <property type="match status" value="1"/>
</dbReference>
<dbReference type="PRINTS" id="PR00038">
    <property type="entry name" value="HTHLUXR"/>
</dbReference>
<organism evidence="5 6">
    <name type="scientific">Prescottella agglutinans</name>
    <dbReference type="NCBI Taxonomy" id="1644129"/>
    <lineage>
        <taxon>Bacteria</taxon>
        <taxon>Bacillati</taxon>
        <taxon>Actinomycetota</taxon>
        <taxon>Actinomycetes</taxon>
        <taxon>Mycobacteriales</taxon>
        <taxon>Nocardiaceae</taxon>
        <taxon>Prescottella</taxon>
    </lineage>
</organism>
<evidence type="ECO:0000256" key="3">
    <source>
        <dbReference type="ARBA" id="ARBA00023163"/>
    </source>
</evidence>
<evidence type="ECO:0000313" key="6">
    <source>
        <dbReference type="Proteomes" id="UP000286208"/>
    </source>
</evidence>
<evidence type="ECO:0000313" key="5">
    <source>
        <dbReference type="EMBL" id="RVW08371.1"/>
    </source>
</evidence>
<dbReference type="GO" id="GO:0003677">
    <property type="term" value="F:DNA binding"/>
    <property type="evidence" value="ECO:0007669"/>
    <property type="project" value="UniProtKB-KW"/>
</dbReference>
<dbReference type="EMBL" id="RKLP01000008">
    <property type="protein sequence ID" value="RVW08371.1"/>
    <property type="molecule type" value="Genomic_DNA"/>
</dbReference>
<evidence type="ECO:0000256" key="1">
    <source>
        <dbReference type="ARBA" id="ARBA00023015"/>
    </source>
</evidence>
<gene>
    <name evidence="5" type="ORF">EGT67_15625</name>
</gene>
<dbReference type="Pfam" id="PF00196">
    <property type="entry name" value="GerE"/>
    <property type="match status" value="1"/>
</dbReference>
<dbReference type="RefSeq" id="WP_127917017.1">
    <property type="nucleotide sequence ID" value="NZ_RKLP01000008.1"/>
</dbReference>
<dbReference type="InterPro" id="IPR016032">
    <property type="entry name" value="Sig_transdc_resp-reg_C-effctor"/>
</dbReference>
<evidence type="ECO:0000259" key="4">
    <source>
        <dbReference type="PROSITE" id="PS50043"/>
    </source>
</evidence>
<accession>A0A438BBY9</accession>
<dbReference type="InterPro" id="IPR036388">
    <property type="entry name" value="WH-like_DNA-bd_sf"/>
</dbReference>
<reference evidence="5 6" key="1">
    <citation type="submission" date="2018-11" db="EMBL/GenBank/DDBJ databases">
        <title>Rhodococcus spongicola sp. nov. and Rhodococcus xishaensis sp. nov. from marine sponges.</title>
        <authorList>
            <person name="Li L."/>
            <person name="Lin H.W."/>
        </authorList>
    </citation>
    <scope>NUCLEOTIDE SEQUENCE [LARGE SCALE GENOMIC DNA]</scope>
    <source>
        <strain evidence="5 6">CCTCC AB2014297</strain>
    </source>
</reference>
<comment type="caution">
    <text evidence="5">The sequence shown here is derived from an EMBL/GenBank/DDBJ whole genome shotgun (WGS) entry which is preliminary data.</text>
</comment>
<sequence length="366" mass="39366">MTSRKVEPLRASVCDAALGSADVVEFRHAVLDAIRARIPYDVALIATVDPATLLPTSQTTIGVDPVPRRAVETAARLEHGPPPYGDAIGKLARKPVGVETIRDALGEDLRRTLPYAEILEPLGMDDELRFVLRGRDGRCWGCGTVMRGPGRRFSREDVRLLAGAVRSIGDGLRLSLIRQAPRVLAEVPGGPSVVILGSNDEVESATASALAYLDRISDESETRMVPALFAAERLRNSGAAAAVTRARTLDGEWVVIRAGKLDGRGTAGRVAVTLEPAGPGEIVSLLAAIHGLTAREAEVLDHILAGMTRVEVAHRLFVSPYTVQDHLKSIYAKIGVNSRQELVAQLFFAHYLPRFNSPVGPDGWFA</sequence>
<feature type="domain" description="HTH luxR-type" evidence="4">
    <location>
        <begin position="285"/>
        <end position="351"/>
    </location>
</feature>
<dbReference type="PANTHER" id="PTHR44688:SF16">
    <property type="entry name" value="DNA-BINDING TRANSCRIPTIONAL ACTIVATOR DEVR_DOSR"/>
    <property type="match status" value="1"/>
</dbReference>
<dbReference type="SUPFAM" id="SSF55781">
    <property type="entry name" value="GAF domain-like"/>
    <property type="match status" value="1"/>
</dbReference>
<dbReference type="CDD" id="cd06170">
    <property type="entry name" value="LuxR_C_like"/>
    <property type="match status" value="1"/>
</dbReference>
<dbReference type="GO" id="GO:0006355">
    <property type="term" value="P:regulation of DNA-templated transcription"/>
    <property type="evidence" value="ECO:0007669"/>
    <property type="project" value="InterPro"/>
</dbReference>
<dbReference type="OrthoDB" id="9815744at2"/>
<proteinExistence type="predicted"/>
<keyword evidence="2" id="KW-0238">DNA-binding</keyword>
<dbReference type="InterPro" id="IPR000792">
    <property type="entry name" value="Tscrpt_reg_LuxR_C"/>
</dbReference>
<name>A0A438BBY9_9NOCA</name>
<protein>
    <submittedName>
        <fullName evidence="5">LuxR family transcriptional regulator</fullName>
    </submittedName>
</protein>
<dbReference type="PROSITE" id="PS50043">
    <property type="entry name" value="HTH_LUXR_2"/>
    <property type="match status" value="1"/>
</dbReference>
<evidence type="ECO:0000256" key="2">
    <source>
        <dbReference type="ARBA" id="ARBA00023125"/>
    </source>
</evidence>
<dbReference type="PANTHER" id="PTHR44688">
    <property type="entry name" value="DNA-BINDING TRANSCRIPTIONAL ACTIVATOR DEVR_DOSR"/>
    <property type="match status" value="1"/>
</dbReference>
<keyword evidence="1" id="KW-0805">Transcription regulation</keyword>
<keyword evidence="6" id="KW-1185">Reference proteome</keyword>
<dbReference type="Proteomes" id="UP000286208">
    <property type="component" value="Unassembled WGS sequence"/>
</dbReference>
<keyword evidence="3" id="KW-0804">Transcription</keyword>
<dbReference type="SMART" id="SM00421">
    <property type="entry name" value="HTH_LUXR"/>
    <property type="match status" value="1"/>
</dbReference>
<dbReference type="AlphaFoldDB" id="A0A438BBY9"/>